<proteinExistence type="predicted"/>
<dbReference type="Gene3D" id="3.40.50.12780">
    <property type="entry name" value="N-terminal domain of ligase-like"/>
    <property type="match status" value="1"/>
</dbReference>
<dbReference type="PANTHER" id="PTHR36932:SF1">
    <property type="entry name" value="CAPSULAR POLYSACCHARIDE BIOSYNTHESIS PROTEIN"/>
    <property type="match status" value="1"/>
</dbReference>
<comment type="caution">
    <text evidence="1">The sequence shown here is derived from an EMBL/GenBank/DDBJ whole genome shotgun (WGS) entry which is preliminary data.</text>
</comment>
<gene>
    <name evidence="1" type="ORF">A3207_05220</name>
</gene>
<sequence length="449" mass="51034">MEKISMETAVKLCKDGEKLLQIEKKDVVHERLKMLVSYSKKHSPYFRKHYSEIDEDNFTLEDLPPVSKPELMKCYDDWVTDSNVTYDGVFEYVDSPIESRGPYLGKYAAITTSGTSGIPMPMVRDSCHNIIHGALMQTRLFRGLDEHLSDPKYNKLAAIIFTDQKVSSYSSFLKIKAANPEYSDNMLAISMQDGTERIIQKLNDFQPDFLTAYPSTIGPLINAAEEGKLNIHPKAIGFSAEVLSPETYRRVKEVFNCAVLNNYCSTEGGEAAMTCDHGRLHINDDWVIIEPIDKDGNPVKDGEWSEGIYITDLTNYVQPIIRYYMSDRVKITRECECGSNFPIMEINGRVIEEITIGGKTLSGIVITHALQEVKDIYTYQVAHVSDKCFELRAEFADGADKEKILNDFSQELNRYILNNGFDEVVVRLSEEPPKRSERGGKTKEFVREF</sequence>
<dbReference type="InterPro" id="IPR042099">
    <property type="entry name" value="ANL_N_sf"/>
</dbReference>
<protein>
    <recommendedName>
        <fullName evidence="3">Coenzyme F390 synthetase</fullName>
    </recommendedName>
</protein>
<dbReference type="AlphaFoldDB" id="A0A8J8TCZ1"/>
<dbReference type="InterPro" id="IPR053158">
    <property type="entry name" value="CapK_Type1_Caps_Biosynth"/>
</dbReference>
<dbReference type="RefSeq" id="WP_400195063.1">
    <property type="nucleotide sequence ID" value="NZ_CAYAYE010000043.1"/>
</dbReference>
<evidence type="ECO:0008006" key="3">
    <source>
        <dbReference type="Google" id="ProtNLM"/>
    </source>
</evidence>
<evidence type="ECO:0000313" key="2">
    <source>
        <dbReference type="Proteomes" id="UP000752814"/>
    </source>
</evidence>
<dbReference type="PANTHER" id="PTHR36932">
    <property type="entry name" value="CAPSULAR POLYSACCHARIDE BIOSYNTHESIS PROTEIN"/>
    <property type="match status" value="1"/>
</dbReference>
<dbReference type="EMBL" id="LVVT01000024">
    <property type="protein sequence ID" value="TQS81267.1"/>
    <property type="molecule type" value="Genomic_DNA"/>
</dbReference>
<evidence type="ECO:0000313" key="1">
    <source>
        <dbReference type="EMBL" id="TQS81267.1"/>
    </source>
</evidence>
<dbReference type="Proteomes" id="UP000752814">
    <property type="component" value="Unassembled WGS sequence"/>
</dbReference>
<name>A0A8J8TCZ1_9ARCH</name>
<accession>A0A8J8TCZ1</accession>
<organism evidence="1 2">
    <name type="scientific">Candidatus Methanomassiliicoccus intestinalis</name>
    <dbReference type="NCBI Taxonomy" id="1406512"/>
    <lineage>
        <taxon>Archaea</taxon>
        <taxon>Methanobacteriati</taxon>
        <taxon>Thermoplasmatota</taxon>
        <taxon>Thermoplasmata</taxon>
        <taxon>Methanomassiliicoccales</taxon>
        <taxon>Methanomassiliicoccaceae</taxon>
        <taxon>Methanomassiliicoccus</taxon>
    </lineage>
</organism>
<dbReference type="SUPFAM" id="SSF56801">
    <property type="entry name" value="Acetyl-CoA synthetase-like"/>
    <property type="match status" value="1"/>
</dbReference>
<reference evidence="1" key="1">
    <citation type="submission" date="2016-03" db="EMBL/GenBank/DDBJ databases">
        <authorList>
            <person name="Borrel G."/>
            <person name="Mccann A."/>
            <person name="O'Toole P.W."/>
        </authorList>
    </citation>
    <scope>NUCLEOTIDE SEQUENCE</scope>
    <source>
        <strain evidence="1">183</strain>
    </source>
</reference>